<dbReference type="SFLD" id="SFLDG01136">
    <property type="entry name" value="C1.6:_Phosphoserine_Phosphatas"/>
    <property type="match status" value="1"/>
</dbReference>
<dbReference type="SFLD" id="SFLDG01138">
    <property type="entry name" value="C1.6.2:_Deoxy-d-mannose-octulo"/>
    <property type="match status" value="1"/>
</dbReference>
<feature type="domain" description="VOC" evidence="7">
    <location>
        <begin position="3"/>
        <end position="129"/>
    </location>
</feature>
<dbReference type="SUPFAM" id="SSF56784">
    <property type="entry name" value="HAD-like"/>
    <property type="match status" value="1"/>
</dbReference>
<keyword evidence="9" id="KW-1185">Reference proteome</keyword>
<dbReference type="SUPFAM" id="SSF54593">
    <property type="entry name" value="Glyoxalase/Bleomycin resistance protein/Dihydroxybiphenyl dioxygenase"/>
    <property type="match status" value="1"/>
</dbReference>
<evidence type="ECO:0000313" key="9">
    <source>
        <dbReference type="Proteomes" id="UP000181901"/>
    </source>
</evidence>
<dbReference type="GO" id="GO:0008781">
    <property type="term" value="F:N-acylneuraminate cytidylyltransferase activity"/>
    <property type="evidence" value="ECO:0007669"/>
    <property type="project" value="TreeGrafter"/>
</dbReference>
<dbReference type="InterPro" id="IPR004360">
    <property type="entry name" value="Glyas_Fos-R_dOase_dom"/>
</dbReference>
<dbReference type="GO" id="GO:0019143">
    <property type="term" value="F:3-deoxy-manno-octulosonate-8-phosphatase activity"/>
    <property type="evidence" value="ECO:0007669"/>
    <property type="project" value="UniProtKB-EC"/>
</dbReference>
<evidence type="ECO:0000256" key="3">
    <source>
        <dbReference type="ARBA" id="ARBA00011881"/>
    </source>
</evidence>
<dbReference type="Pfam" id="PF00903">
    <property type="entry name" value="Glyoxalase"/>
    <property type="match status" value="1"/>
</dbReference>
<keyword evidence="6" id="KW-0460">Magnesium</keyword>
<dbReference type="PROSITE" id="PS51819">
    <property type="entry name" value="VOC"/>
    <property type="match status" value="1"/>
</dbReference>
<dbReference type="Proteomes" id="UP000181901">
    <property type="component" value="Unassembled WGS sequence"/>
</dbReference>
<accession>A0A1J5MT80</accession>
<reference evidence="8 9" key="1">
    <citation type="submission" date="2015-09" db="EMBL/GenBank/DDBJ databases">
        <title>Genome of Desulfovibrio dechloracetivorans BerOc1, a mercury methylating strain isolated from highly hydrocarbons and metals contaminated coastal sediments.</title>
        <authorList>
            <person name="Goni Urriza M."/>
            <person name="Gassie C."/>
            <person name="Bouchez O."/>
            <person name="Klopp C."/>
            <person name="Ranchou-Peyruse A."/>
            <person name="Remy G."/>
        </authorList>
    </citation>
    <scope>NUCLEOTIDE SEQUENCE [LARGE SCALE GENOMIC DNA]</scope>
    <source>
        <strain evidence="8 9">BerOc1</strain>
    </source>
</reference>
<dbReference type="EC" id="3.1.3.45" evidence="8"/>
<evidence type="ECO:0000256" key="5">
    <source>
        <dbReference type="ARBA" id="ARBA00022801"/>
    </source>
</evidence>
<comment type="caution">
    <text evidence="8">The sequence shown here is derived from an EMBL/GenBank/DDBJ whole genome shotgun (WGS) entry which is preliminary data.</text>
</comment>
<evidence type="ECO:0000259" key="7">
    <source>
        <dbReference type="PROSITE" id="PS51819"/>
    </source>
</evidence>
<dbReference type="InterPro" id="IPR036412">
    <property type="entry name" value="HAD-like_sf"/>
</dbReference>
<dbReference type="Pfam" id="PF08282">
    <property type="entry name" value="Hydrolase_3"/>
    <property type="match status" value="1"/>
</dbReference>
<comment type="cofactor">
    <cofactor evidence="1">
        <name>Mg(2+)</name>
        <dbReference type="ChEBI" id="CHEBI:18420"/>
    </cofactor>
</comment>
<dbReference type="InterPro" id="IPR010023">
    <property type="entry name" value="KdsC_fam"/>
</dbReference>
<dbReference type="InterPro" id="IPR023214">
    <property type="entry name" value="HAD_sf"/>
</dbReference>
<dbReference type="PANTHER" id="PTHR21485:SF3">
    <property type="entry name" value="N-ACYLNEURAMINATE CYTIDYLYLTRANSFERASE"/>
    <property type="match status" value="1"/>
</dbReference>
<proteinExistence type="inferred from homology"/>
<gene>
    <name evidence="8" type="primary">kdsC_2</name>
    <name evidence="8" type="ORF">BerOc1_01755</name>
</gene>
<dbReference type="Gene3D" id="3.40.50.1000">
    <property type="entry name" value="HAD superfamily/HAD-like"/>
    <property type="match status" value="1"/>
</dbReference>
<evidence type="ECO:0000256" key="6">
    <source>
        <dbReference type="ARBA" id="ARBA00022842"/>
    </source>
</evidence>
<comment type="similarity">
    <text evidence="2">Belongs to the KdsC family.</text>
</comment>
<organism evidence="8 9">
    <name type="scientific">Pseudodesulfovibrio hydrargyri</name>
    <dbReference type="NCBI Taxonomy" id="2125990"/>
    <lineage>
        <taxon>Bacteria</taxon>
        <taxon>Pseudomonadati</taxon>
        <taxon>Thermodesulfobacteriota</taxon>
        <taxon>Desulfovibrionia</taxon>
        <taxon>Desulfovibrionales</taxon>
        <taxon>Desulfovibrionaceae</taxon>
    </lineage>
</organism>
<keyword evidence="5 8" id="KW-0378">Hydrolase</keyword>
<dbReference type="CDD" id="cd06587">
    <property type="entry name" value="VOC"/>
    <property type="match status" value="1"/>
</dbReference>
<name>A0A1J5MT80_9BACT</name>
<dbReference type="RefSeq" id="WP_129586510.1">
    <property type="nucleotide sequence ID" value="NZ_LKAQ01000004.1"/>
</dbReference>
<evidence type="ECO:0000313" key="8">
    <source>
        <dbReference type="EMBL" id="OIQ49830.1"/>
    </source>
</evidence>
<dbReference type="GO" id="GO:0046872">
    <property type="term" value="F:metal ion binding"/>
    <property type="evidence" value="ECO:0007669"/>
    <property type="project" value="UniProtKB-KW"/>
</dbReference>
<evidence type="ECO:0000256" key="1">
    <source>
        <dbReference type="ARBA" id="ARBA00001946"/>
    </source>
</evidence>
<protein>
    <submittedName>
        <fullName evidence="8">3-deoxy-D-manno-octulosonate 8-phosphate phosphatase KdsC</fullName>
        <ecNumber evidence="8">3.1.3.45</ecNumber>
    </submittedName>
</protein>
<comment type="subunit">
    <text evidence="3">Homotetramer.</text>
</comment>
<dbReference type="InterPro" id="IPR050793">
    <property type="entry name" value="CMP-NeuNAc_synthase"/>
</dbReference>
<dbReference type="EMBL" id="LKAQ01000004">
    <property type="protein sequence ID" value="OIQ49830.1"/>
    <property type="molecule type" value="Genomic_DNA"/>
</dbReference>
<dbReference type="InterPro" id="IPR037523">
    <property type="entry name" value="VOC_core"/>
</dbReference>
<dbReference type="OrthoDB" id="9805604at2"/>
<dbReference type="SFLD" id="SFLDS00003">
    <property type="entry name" value="Haloacid_Dehalogenase"/>
    <property type="match status" value="1"/>
</dbReference>
<dbReference type="AlphaFoldDB" id="A0A1J5MT80"/>
<evidence type="ECO:0000256" key="2">
    <source>
        <dbReference type="ARBA" id="ARBA00005893"/>
    </source>
</evidence>
<evidence type="ECO:0000256" key="4">
    <source>
        <dbReference type="ARBA" id="ARBA00022723"/>
    </source>
</evidence>
<dbReference type="InterPro" id="IPR029068">
    <property type="entry name" value="Glyas_Bleomycin-R_OHBP_Dase"/>
</dbReference>
<sequence>MATFPPVTILVRNIDKSARFYKRALGFDLAWDGLLVGPYGQSLRLVEGPGTTSGGCVIVTLEVPDVDRAVDAILDNGGGRAEKLMGDAPLYLGPDGEMLALSGRGLPGAKRIRLVVYDFDGVMTDNMVLTDQDGRESVLANRSDGLGVGLIQRLGIRQIILSTEANPVVKARADKIGLEALHGIRDKGSALLRLAEKYQISVGDILFIGNDINDATAMGLAGFKAAPADAHPSILAMADYVTDATGGHGVIREMADVLTAAFE</sequence>
<keyword evidence="4" id="KW-0479">Metal-binding</keyword>
<dbReference type="PANTHER" id="PTHR21485">
    <property type="entry name" value="HAD SUPERFAMILY MEMBERS CMAS AND KDSC"/>
    <property type="match status" value="1"/>
</dbReference>
<dbReference type="Gene3D" id="3.10.180.10">
    <property type="entry name" value="2,3-Dihydroxybiphenyl 1,2-Dioxygenase, domain 1"/>
    <property type="match status" value="1"/>
</dbReference>